<feature type="transmembrane region" description="Helical" evidence="1">
    <location>
        <begin position="68"/>
        <end position="90"/>
    </location>
</feature>
<name>A0AAN0MC42_9RHOB</name>
<keyword evidence="1" id="KW-0812">Transmembrane</keyword>
<dbReference type="RefSeq" id="WP_342078239.1">
    <property type="nucleotide sequence ID" value="NZ_CP151767.2"/>
</dbReference>
<feature type="transmembrane region" description="Helical" evidence="1">
    <location>
        <begin position="199"/>
        <end position="218"/>
    </location>
</feature>
<feature type="transmembrane region" description="Helical" evidence="1">
    <location>
        <begin position="12"/>
        <end position="34"/>
    </location>
</feature>
<evidence type="ECO:0000256" key="1">
    <source>
        <dbReference type="SAM" id="Phobius"/>
    </source>
</evidence>
<evidence type="ECO:0000313" key="2">
    <source>
        <dbReference type="EMBL" id="WZU68946.1"/>
    </source>
</evidence>
<dbReference type="Proteomes" id="UP001470809">
    <property type="component" value="Chromosome"/>
</dbReference>
<dbReference type="Gene3D" id="1.20.1530.20">
    <property type="match status" value="1"/>
</dbReference>
<keyword evidence="3" id="KW-1185">Reference proteome</keyword>
<dbReference type="EMBL" id="CP151767">
    <property type="protein sequence ID" value="WZU68946.1"/>
    <property type="molecule type" value="Genomic_DNA"/>
</dbReference>
<keyword evidence="1" id="KW-0472">Membrane</keyword>
<proteinExistence type="predicted"/>
<sequence length="306" mass="32322">MLGLLERIAPYGRWCLVIGLVAGLALPGIAALLRPWLPELIAALLCLAALRIGPTASTGGLRDLGQTLRVLAVFQVLAPMLALGALHLFGVTHAPWALALVLVLAAPSVTGSPHFAIMMGKDPVMPMRLLLVGTAIFPLTVVPVLWLSPAAETTGQVIAGALRLLGVIAGAVGLAFVIRSTIWRQIKDNQRNALDGASAVLLAVVVVGLMSAVGPALADRPVSLLGWLCFALVLNFGLQLLTWHALPLDHPERDRTGAAIVAGNRNIALFLVALPEATTDVILLFIGCYQVPMYLTPLLMKRLIAR</sequence>
<dbReference type="InterPro" id="IPR038770">
    <property type="entry name" value="Na+/solute_symporter_sf"/>
</dbReference>
<feature type="transmembrane region" description="Helical" evidence="1">
    <location>
        <begin position="40"/>
        <end position="61"/>
    </location>
</feature>
<protein>
    <recommendedName>
        <fullName evidence="4">Na+-dependent transporter</fullName>
    </recommendedName>
</protein>
<feature type="transmembrane region" description="Helical" evidence="1">
    <location>
        <begin position="157"/>
        <end position="178"/>
    </location>
</feature>
<feature type="transmembrane region" description="Helical" evidence="1">
    <location>
        <begin position="224"/>
        <end position="246"/>
    </location>
</feature>
<feature type="transmembrane region" description="Helical" evidence="1">
    <location>
        <begin position="96"/>
        <end position="117"/>
    </location>
</feature>
<evidence type="ECO:0008006" key="4">
    <source>
        <dbReference type="Google" id="ProtNLM"/>
    </source>
</evidence>
<evidence type="ECO:0000313" key="3">
    <source>
        <dbReference type="Proteomes" id="UP001470809"/>
    </source>
</evidence>
<reference evidence="2" key="1">
    <citation type="submission" date="2024-08" db="EMBL/GenBank/DDBJ databases">
        <title>Phylogenomic analyses of a clade within the roseobacter group suggest taxonomic reassignments of species of the genera Aestuariivita, Citreicella, Loktanella, Nautella, Pelagibaca, Ruegeria, Thalassobius, Thiobacimonas and Tropicibacter, and the proposal o.</title>
        <authorList>
            <person name="Jeon C.O."/>
        </authorList>
    </citation>
    <scope>NUCLEOTIDE SEQUENCE</scope>
    <source>
        <strain evidence="2">SS1-5</strain>
    </source>
</reference>
<organism evidence="2 3">
    <name type="scientific">Yoonia rhodophyticola</name>
    <dbReference type="NCBI Taxonomy" id="3137370"/>
    <lineage>
        <taxon>Bacteria</taxon>
        <taxon>Pseudomonadati</taxon>
        <taxon>Pseudomonadota</taxon>
        <taxon>Alphaproteobacteria</taxon>
        <taxon>Rhodobacterales</taxon>
        <taxon>Paracoccaceae</taxon>
        <taxon>Yoonia</taxon>
    </lineage>
</organism>
<dbReference type="AlphaFoldDB" id="A0AAN0MC42"/>
<gene>
    <name evidence="2" type="ORF">AABB31_08820</name>
</gene>
<feature type="transmembrane region" description="Helical" evidence="1">
    <location>
        <begin position="129"/>
        <end position="151"/>
    </location>
</feature>
<accession>A0AAN0MC42</accession>
<dbReference type="KEGG" id="yrh:AABB31_08820"/>
<keyword evidence="1" id="KW-1133">Transmembrane helix</keyword>